<accession>A0AAD9FWX7</accession>
<keyword evidence="3" id="KW-1185">Reference proteome</keyword>
<evidence type="ECO:0000313" key="3">
    <source>
        <dbReference type="Proteomes" id="UP001182556"/>
    </source>
</evidence>
<evidence type="ECO:0000256" key="1">
    <source>
        <dbReference type="SAM" id="MobiDB-lite"/>
    </source>
</evidence>
<protein>
    <submittedName>
        <fullName evidence="2">Uncharacterized protein</fullName>
    </submittedName>
</protein>
<evidence type="ECO:0000313" key="2">
    <source>
        <dbReference type="EMBL" id="KAK1927753.1"/>
    </source>
</evidence>
<feature type="compositionally biased region" description="Basic and acidic residues" evidence="1">
    <location>
        <begin position="107"/>
        <end position="136"/>
    </location>
</feature>
<organism evidence="2 3">
    <name type="scientific">Papiliotrema laurentii</name>
    <name type="common">Cryptococcus laurentii</name>
    <dbReference type="NCBI Taxonomy" id="5418"/>
    <lineage>
        <taxon>Eukaryota</taxon>
        <taxon>Fungi</taxon>
        <taxon>Dikarya</taxon>
        <taxon>Basidiomycota</taxon>
        <taxon>Agaricomycotina</taxon>
        <taxon>Tremellomycetes</taxon>
        <taxon>Tremellales</taxon>
        <taxon>Rhynchogastremaceae</taxon>
        <taxon>Papiliotrema</taxon>
    </lineage>
</organism>
<reference evidence="2" key="1">
    <citation type="submission" date="2023-02" db="EMBL/GenBank/DDBJ databases">
        <title>Identification and recombinant expression of a fungal hydrolase from Papiliotrema laurentii that hydrolyzes apple cutin and clears colloidal polyester polyurethane.</title>
        <authorList>
            <consortium name="DOE Joint Genome Institute"/>
            <person name="Roman V.A."/>
            <person name="Bojanowski C."/>
            <person name="Crable B.R."/>
            <person name="Wagner D.N."/>
            <person name="Hung C.S."/>
            <person name="Nadeau L.J."/>
            <person name="Schratz L."/>
            <person name="Haridas S."/>
            <person name="Pangilinan J."/>
            <person name="Lipzen A."/>
            <person name="Na H."/>
            <person name="Yan M."/>
            <person name="Ng V."/>
            <person name="Grigoriev I.V."/>
            <person name="Spatafora J.W."/>
            <person name="Barlow D."/>
            <person name="Biffinger J."/>
            <person name="Kelley-Loughnane N."/>
            <person name="Varaljay V.A."/>
            <person name="Crookes-Goodson W.J."/>
        </authorList>
    </citation>
    <scope>NUCLEOTIDE SEQUENCE</scope>
    <source>
        <strain evidence="2">5307AH</strain>
    </source>
</reference>
<proteinExistence type="predicted"/>
<dbReference type="Proteomes" id="UP001182556">
    <property type="component" value="Unassembled WGS sequence"/>
</dbReference>
<feature type="compositionally biased region" description="Basic and acidic residues" evidence="1">
    <location>
        <begin position="38"/>
        <end position="52"/>
    </location>
</feature>
<dbReference type="EMBL" id="JAODAN010000001">
    <property type="protein sequence ID" value="KAK1927753.1"/>
    <property type="molecule type" value="Genomic_DNA"/>
</dbReference>
<sequence>MEIIGLQCLAATLVIISFILALLINAIPDPGFIEAGKEVPAKQGAWDEEKGSRRERRAKRRQARSSTGQQKPGPAAEGNQRRMSGAQSGSRMEAEPPEIETLSELEAAERAERLAKRQKAEEERRRAADRGVEGDQRAGQPKPRSKSGPHWTSTGKATNYFDPE</sequence>
<name>A0AAD9FWX7_PAPLA</name>
<dbReference type="AlphaFoldDB" id="A0AAD9FWX7"/>
<gene>
    <name evidence="2" type="ORF">DB88DRAFT_46893</name>
</gene>
<feature type="region of interest" description="Disordered" evidence="1">
    <location>
        <begin position="38"/>
        <end position="164"/>
    </location>
</feature>
<feature type="compositionally biased region" description="Polar residues" evidence="1">
    <location>
        <begin position="81"/>
        <end position="90"/>
    </location>
</feature>
<feature type="compositionally biased region" description="Basic residues" evidence="1">
    <location>
        <begin position="53"/>
        <end position="63"/>
    </location>
</feature>
<comment type="caution">
    <text evidence="2">The sequence shown here is derived from an EMBL/GenBank/DDBJ whole genome shotgun (WGS) entry which is preliminary data.</text>
</comment>